<feature type="domain" description="Calcineurin-like phosphoesterase" evidence="1">
    <location>
        <begin position="24"/>
        <end position="179"/>
    </location>
</feature>
<dbReference type="Pfam" id="PF00149">
    <property type="entry name" value="Metallophos"/>
    <property type="match status" value="1"/>
</dbReference>
<reference evidence="2 3" key="1">
    <citation type="submission" date="2023-11" db="EMBL/GenBank/DDBJ databases">
        <authorList>
            <person name="Cook R."/>
            <person name="Crisci M."/>
            <person name="Pye H."/>
            <person name="Adriaenssens E."/>
            <person name="Santini J."/>
        </authorList>
    </citation>
    <scope>NUCLEOTIDE SEQUENCE [LARGE SCALE GENOMIC DNA]</scope>
    <source>
        <strain evidence="2">Lak_Megaphage_RVC_AP1_GC26</strain>
    </source>
</reference>
<proteinExistence type="predicted"/>
<evidence type="ECO:0000313" key="2">
    <source>
        <dbReference type="EMBL" id="WQJ54306.1"/>
    </source>
</evidence>
<dbReference type="InterPro" id="IPR004843">
    <property type="entry name" value="Calcineurin-like_PHP"/>
</dbReference>
<sequence length="241" mass="27969">MKQERKTVVAGPHILKFNISDINRIFFTSDIHANHANIIKYCNRPFTDVNEMNQVLFKNLNDSLSSIDNAILINCGDFIFSNVSTYDEMVNNINAEKIYNIIGNHDVKNVLQRRNIVPYNEESKVYWSTELIVQIYDDYKDKIILQFTVSHYPHCDGQFLGKFNIHGHLHTPKNIEDYTGTDANIAKKLKEKAMTYDVGVDGNDYKPVKLADILTGNLIQYQLRDIDFSYWKNKIKNIQNI</sequence>
<evidence type="ECO:0000313" key="3">
    <source>
        <dbReference type="Proteomes" id="UP001346559"/>
    </source>
</evidence>
<dbReference type="InterPro" id="IPR029052">
    <property type="entry name" value="Metallo-depent_PP-like"/>
</dbReference>
<evidence type="ECO:0000259" key="1">
    <source>
        <dbReference type="Pfam" id="PF00149"/>
    </source>
</evidence>
<dbReference type="Proteomes" id="UP001346559">
    <property type="component" value="Segment"/>
</dbReference>
<dbReference type="Gene3D" id="3.60.21.10">
    <property type="match status" value="1"/>
</dbReference>
<keyword evidence="3" id="KW-1185">Reference proteome</keyword>
<accession>A0ABZ0Z558</accession>
<dbReference type="SUPFAM" id="SSF56300">
    <property type="entry name" value="Metallo-dependent phosphatases"/>
    <property type="match status" value="1"/>
</dbReference>
<dbReference type="EMBL" id="OR769218">
    <property type="protein sequence ID" value="WQJ54306.1"/>
    <property type="molecule type" value="Genomic_DNA"/>
</dbReference>
<protein>
    <submittedName>
        <fullName evidence="2">Phosphoesterase</fullName>
    </submittedName>
</protein>
<name>A0ABZ0Z558_9CAUD</name>
<organism evidence="2 3">
    <name type="scientific">phage Lak_Megaphage_RVC_AP1_GC26</name>
    <dbReference type="NCBI Taxonomy" id="3109224"/>
    <lineage>
        <taxon>Viruses</taxon>
        <taxon>Duplodnaviria</taxon>
        <taxon>Heunggongvirae</taxon>
        <taxon>Uroviricota</taxon>
        <taxon>Caudoviricetes</taxon>
        <taxon>Caudoviricetes code 15 clade</taxon>
    </lineage>
</organism>